<evidence type="ECO:0000313" key="4">
    <source>
        <dbReference type="EMBL" id="ODS24334.1"/>
    </source>
</evidence>
<dbReference type="PANTHER" id="PTHR46708">
    <property type="entry name" value="TENASCIN"/>
    <property type="match status" value="1"/>
</dbReference>
<feature type="domain" description="Fibronectin type-III" evidence="3">
    <location>
        <begin position="591"/>
        <end position="678"/>
    </location>
</feature>
<dbReference type="Gene3D" id="2.60.40.10">
    <property type="entry name" value="Immunoglobulins"/>
    <property type="match status" value="12"/>
</dbReference>
<comment type="caution">
    <text evidence="4">The sequence shown here is derived from an EMBL/GenBank/DDBJ whole genome shotgun (WGS) entry which is preliminary data.</text>
</comment>
<keyword evidence="1" id="KW-0677">Repeat</keyword>
<dbReference type="InterPro" id="IPR036116">
    <property type="entry name" value="FN3_sf"/>
</dbReference>
<dbReference type="Pfam" id="PF09136">
    <property type="entry name" value="Glucodextran_B"/>
    <property type="match status" value="1"/>
</dbReference>
<organism evidence="4 5">
    <name type="scientific">Candidatus Endobugula sertula</name>
    <name type="common">Bugula neritina bacterial symbiont</name>
    <dbReference type="NCBI Taxonomy" id="62101"/>
    <lineage>
        <taxon>Bacteria</taxon>
        <taxon>Pseudomonadati</taxon>
        <taxon>Pseudomonadota</taxon>
        <taxon>Gammaproteobacteria</taxon>
        <taxon>Cellvibrionales</taxon>
        <taxon>Cellvibrionaceae</taxon>
        <taxon>Candidatus Endobugula</taxon>
    </lineage>
</organism>
<protein>
    <recommendedName>
        <fullName evidence="3">Fibronectin type-III domain-containing protein</fullName>
    </recommendedName>
</protein>
<sequence length="2631" mass="283807">MKKNSYIDTNRRVFGKGFPLFDFLYLCLFFLMSFSVYGGAVLSNGTTQIGVNNQGHLISSGVGLRYLPTGGEALTPGCDCEGWGVADINRNLYAKAGQQFGIRNIVVESFESDGETATSVVIAAGIMRITHDYRPSDTDHLYSNIVIVENISSQPIDLRYRRAMDWDVPPTAFSEMVTIVTNGASKVYASSDNGFMDGNPLMPITSKNFFGEAVDNGPADHGAVFDFAFGELAPGEQTEFVIYYGAASNESDALEALSIVGAEVYSLGKPNPENSSVSPEGEPNTFIFGFGGVGGTPIYPHPEEVAVTQAENNEVTLSWTLPDDVDGISRYRIYQSDTPITDVTDMTAVTVVNKNSSTVTLDGLTNGKAYHFAVTTVNISGYEIKQASSVFATPIDTLPPNLAKNFNATLVGDDSVELSWETPDLDPEDINKYQLLINGELQEELDSSVFSYDIENMDLATNYSFELISIDAVGNANSGVTTSITTAYPNPENFNVLRAENNRVELQWLLPNKLDGVDKYRVYISGAEITDITGLAAHSEVDKNQSIVTISGLNNAQTYYFAITTVNVNGYEIKQVSSVIAIPVDTIPPNNARNFTADLVDASDFSLSWLAPAVNPADVNKYQLFINNELQEEFSDTTLSYNLTGLDLATTYLLKLISVDRAGNVSSGVDVIIATPYPNPTGLTVTSELNNSVGLAWSPVTPLEGVDKYRIYVSDTPITDVSGLSVYQEVNKNQSATTVSGLNNAQTYYFAVTTVNTSSYEIKQTVSVSATPVDTIPPNNARSFTGALVGDSEFTLTWQAPASNPEDVQQYQLLVNGQLQDTFENNVFSYSFSGLSIATVYSLELISIDAAGNVSNGIGLQVATPYPNPSGLHVTDESNNRVDLSWDGVENLSGVNSYKIYVSEEAFSVVDGLSPYATLTNTTASTSVGGLTNFTDYYFAVTVVNISNHEVKEVVSIKGTPSVETDGPAISTLRYGEEIFVDGFTAANDAVICAQLTDVSTISRAEFYIDSQLVSTDSNGSDDYCYSINVKSLTDGAHAFEIKAYDVYENTNSQILTFTIQLAPPAAPSIVSPADGYETNKTRVDIVGETIPGLDIRLQVNGVDATWQPVNATGRFTQNISLAEGTNTIVVKARNRSGEGDYSSPITITLDTSLPSQPIGLRTTSLNSGQVRLQWSIDTQAEYTGFNLYRSESPFEDTASAIKVNNDLITGATFNDVLFEDGTYYYRVVSVNNLGTESEPSSSISVIADSTPPIAEFIEYSTDGAFDSETQTYGRGVLNIVLTVNEPLITTPFFSIAPENGSPISIPLTLVTGEDQQYQGSVLLDENVQSGIAYAVFSGRDRFGNRGTTISAGEQINIDTAGPRVTSIVHTPATPIQNDEANPVTVSVTIVVDEALPAGETPILQYSLNHTTLDPITIDGLSNTTDNEWVGEFVLSSDAGLAQPENLSFSFSATDALGNVGTEIETAYITQVYQGDLPPLAAPFNFRGRPLSEGRVQLDWFAVADAIAYQLYRKAPGESELTAYQRLDIGDSFIDETDVDGEYQYSLASIRQDNGQEALSAQSDVVTIVADSEAPAAPANLTVELFPIGIQTAWNAVSGSHIRYRLYRAESGPILSTEGLTPLLDNLIEPFVVDTQASQQYPAYAVVAVDDYGNESEPSNTAYLNVDLLPVASMKVRVDDSATPQLEWTHSRDTINQFDLYLGQDESGVKLNTSVLTQTSYTDTGYGNNERQYAVVAIDSNNQRSLARALTLPNVTMSILSDQVIKRNLINSIDVSVTNHSVNAVSHARIKLISPEGTFQSSKVTLVGGATQIVPITVAGLSNLPDTWDVSLEMYAQPNGGETIEIATDTQLNVQDGALSLHLETSDFVRGAKANIRFELDNTGVEAIQLITARNTGRNDSPDVTFTLVDEDDNVLALSPFRQAVGDNVITNASAETIATIAAGERWQSPETQITIPVNAPDEVYVVATINHLYANRGLAEQVRVNGPVVRQRIVLEETTYVGTVDSVTPARSFGDEPIVIQGQAIDRATNTPLANVDLTIVVTISNYERQFRVQTDDVGNYELNYRPQKGESGRYRISALNPVLTTRPTHGEFVINSISLSPERLRLNIPYLFDYSLPVTLVAGEGTELSNVRFELRAEDQPTNTLPEGLSIQLPPAISISSNQRRSRTLQVHAQESAVSDGQIFVALFANESSDEPLALLDIVYRLSQPTPGNVARPIVSHTPSVMEMGATLDGVSNRSITLENKGLATLRNVNLSFKTTDGFAVPSWIKLVTPQNLGDIEAGESKTIDLVLRPDNAAPVGVTGFNLEVQSSNAQNYLIPVYASVSESGRGGVLLKVTDMYTGVLNGSGSIIQGLPSAEVRIQNEALPNIDYRLTTDSLGEVFVESIPAGRYSIWVSEPNYQEAHIRVRVQPGLIESEQVFLDYNLINLEWSVNEITIEDSYQVTLKATFETDVPAAVVMLEPTSIPLPAMDVGEVFYGELKMTNYGLIRAYDIDFTPQESDEFFQFDYFIDVVPESLDPKEVVIIPYKITALKSLEQQDASGGGCGVYNNCSGCNAKSFCPTGISETSTRSCVTRSYGSCGRGGGGIPSRPTYSGGGGGGGGSGAGAGDVAPTAGFPVCRDGGAGCGQ</sequence>
<dbReference type="SUPFAM" id="SSF49265">
    <property type="entry name" value="Fibronectin type III"/>
    <property type="match status" value="5"/>
</dbReference>
<feature type="domain" description="Fibronectin type-III" evidence="3">
    <location>
        <begin position="1157"/>
        <end position="1254"/>
    </location>
</feature>
<name>A0A1D2QS20_9GAMM</name>
<feature type="domain" description="Fibronectin type-III" evidence="3">
    <location>
        <begin position="679"/>
        <end position="778"/>
    </location>
</feature>
<dbReference type="Gene3D" id="2.60.40.1120">
    <property type="entry name" value="Carboxypeptidase-like, regulatory domain"/>
    <property type="match status" value="1"/>
</dbReference>
<evidence type="ECO:0000259" key="3">
    <source>
        <dbReference type="PROSITE" id="PS50853"/>
    </source>
</evidence>
<evidence type="ECO:0000313" key="5">
    <source>
        <dbReference type="Proteomes" id="UP000242502"/>
    </source>
</evidence>
<dbReference type="PROSITE" id="PS50853">
    <property type="entry name" value="FN3"/>
    <property type="match status" value="7"/>
</dbReference>
<evidence type="ECO:0000256" key="2">
    <source>
        <dbReference type="SAM" id="Phobius"/>
    </source>
</evidence>
<feature type="domain" description="Fibronectin type-III" evidence="3">
    <location>
        <begin position="301"/>
        <end position="400"/>
    </location>
</feature>
<dbReference type="CDD" id="cd00063">
    <property type="entry name" value="FN3"/>
    <property type="match status" value="7"/>
</dbReference>
<feature type="domain" description="Fibronectin type-III" evidence="3">
    <location>
        <begin position="402"/>
        <end position="489"/>
    </location>
</feature>
<dbReference type="InterPro" id="IPR003961">
    <property type="entry name" value="FN3_dom"/>
</dbReference>
<feature type="transmembrane region" description="Helical" evidence="2">
    <location>
        <begin position="20"/>
        <end position="42"/>
    </location>
</feature>
<feature type="domain" description="Fibronectin type-III" evidence="3">
    <location>
        <begin position="868"/>
        <end position="963"/>
    </location>
</feature>
<dbReference type="Proteomes" id="UP000242502">
    <property type="component" value="Unassembled WGS sequence"/>
</dbReference>
<feature type="domain" description="Fibronectin type-III" evidence="3">
    <location>
        <begin position="490"/>
        <end position="589"/>
    </location>
</feature>
<dbReference type="EMBL" id="MDLC01000010">
    <property type="protein sequence ID" value="ODS24334.1"/>
    <property type="molecule type" value="Genomic_DNA"/>
</dbReference>
<accession>A0A1D2QS20</accession>
<keyword evidence="2" id="KW-1133">Transmembrane helix</keyword>
<dbReference type="PANTHER" id="PTHR46708:SF2">
    <property type="entry name" value="FIBRONECTIN TYPE-III DOMAIN-CONTAINING PROTEIN"/>
    <property type="match status" value="1"/>
</dbReference>
<dbReference type="InterPro" id="IPR050991">
    <property type="entry name" value="ECM_Regulatory_Proteins"/>
</dbReference>
<evidence type="ECO:0000256" key="1">
    <source>
        <dbReference type="ARBA" id="ARBA00022737"/>
    </source>
</evidence>
<keyword evidence="2" id="KW-0472">Membrane</keyword>
<dbReference type="Pfam" id="PF00041">
    <property type="entry name" value="fn3"/>
    <property type="match status" value="4"/>
</dbReference>
<dbReference type="SMART" id="SM00060">
    <property type="entry name" value="FN3"/>
    <property type="match status" value="8"/>
</dbReference>
<dbReference type="STRING" id="62101.AB835_03995"/>
<gene>
    <name evidence="4" type="ORF">AB835_03995</name>
</gene>
<proteinExistence type="predicted"/>
<dbReference type="InterPro" id="IPR008969">
    <property type="entry name" value="CarboxyPept-like_regulatory"/>
</dbReference>
<keyword evidence="2" id="KW-0812">Transmembrane</keyword>
<dbReference type="InterPro" id="IPR013783">
    <property type="entry name" value="Ig-like_fold"/>
</dbReference>
<dbReference type="SUPFAM" id="SSF49464">
    <property type="entry name" value="Carboxypeptidase regulatory domain-like"/>
    <property type="match status" value="1"/>
</dbReference>
<reference evidence="4 5" key="1">
    <citation type="journal article" date="2016" name="Appl. Environ. Microbiol.">
        <title>Lack of Overt Genome Reduction in the Bryostatin-Producing Bryozoan Symbiont "Candidatus Endobugula sertula".</title>
        <authorList>
            <person name="Miller I.J."/>
            <person name="Vanee N."/>
            <person name="Fong S.S."/>
            <person name="Lim-Fong G.E."/>
            <person name="Kwan J.C."/>
        </authorList>
    </citation>
    <scope>NUCLEOTIDE SEQUENCE [LARGE SCALE GENOMIC DNA]</scope>
    <source>
        <strain evidence="4">AB1-4</strain>
    </source>
</reference>